<evidence type="ECO:0000313" key="4">
    <source>
        <dbReference type="Proteomes" id="UP000887572"/>
    </source>
</evidence>
<name>A0A914HAG5_GLORO</name>
<dbReference type="InterPro" id="IPR004151">
    <property type="entry name" value="7TM_GPCR_serpentine_rcpt_Sre"/>
</dbReference>
<feature type="transmembrane region" description="Helical" evidence="3">
    <location>
        <begin position="37"/>
        <end position="56"/>
    </location>
</feature>
<protein>
    <submittedName>
        <fullName evidence="5">Uncharacterized protein</fullName>
    </submittedName>
</protein>
<dbReference type="InterPro" id="IPR052860">
    <property type="entry name" value="NRL-GPCR1"/>
</dbReference>
<feature type="transmembrane region" description="Helical" evidence="3">
    <location>
        <begin position="114"/>
        <end position="131"/>
    </location>
</feature>
<evidence type="ECO:0000256" key="2">
    <source>
        <dbReference type="SAM" id="MobiDB-lite"/>
    </source>
</evidence>
<keyword evidence="3" id="KW-0472">Membrane</keyword>
<dbReference type="PANTHER" id="PTHR47521">
    <property type="entry name" value="SERPENTINE RECEPTOR, CLASS E (EPSILON)-RELATED"/>
    <property type="match status" value="1"/>
</dbReference>
<feature type="transmembrane region" description="Helical" evidence="3">
    <location>
        <begin position="143"/>
        <end position="166"/>
    </location>
</feature>
<dbReference type="Proteomes" id="UP000887572">
    <property type="component" value="Unplaced"/>
</dbReference>
<proteinExistence type="inferred from homology"/>
<evidence type="ECO:0000256" key="1">
    <source>
        <dbReference type="ARBA" id="ARBA00006803"/>
    </source>
</evidence>
<comment type="similarity">
    <text evidence="1">Belongs to the nematode receptor-like protein sre family.</text>
</comment>
<accession>A0A914HAG5</accession>
<keyword evidence="4" id="KW-1185">Reference proteome</keyword>
<feature type="compositionally biased region" description="Low complexity" evidence="2">
    <location>
        <begin position="13"/>
        <end position="31"/>
    </location>
</feature>
<dbReference type="GO" id="GO:0016020">
    <property type="term" value="C:membrane"/>
    <property type="evidence" value="ECO:0007669"/>
    <property type="project" value="InterPro"/>
</dbReference>
<evidence type="ECO:0000256" key="3">
    <source>
        <dbReference type="SAM" id="Phobius"/>
    </source>
</evidence>
<feature type="compositionally biased region" description="Polar residues" evidence="2">
    <location>
        <begin position="1"/>
        <end position="12"/>
    </location>
</feature>
<dbReference type="AlphaFoldDB" id="A0A914HAG5"/>
<dbReference type="PANTHER" id="PTHR47521:SF18">
    <property type="entry name" value="G PROTEIN-COUPLED RECEPTOR-RELATED"/>
    <property type="match status" value="1"/>
</dbReference>
<evidence type="ECO:0000313" key="5">
    <source>
        <dbReference type="WBParaSite" id="Gr19_v10_g15291.t1"/>
    </source>
</evidence>
<reference evidence="5" key="1">
    <citation type="submission" date="2022-11" db="UniProtKB">
        <authorList>
            <consortium name="WormBaseParasite"/>
        </authorList>
    </citation>
    <scope>IDENTIFICATION</scope>
</reference>
<organism evidence="4 5">
    <name type="scientific">Globodera rostochiensis</name>
    <name type="common">Golden nematode worm</name>
    <name type="synonym">Heterodera rostochiensis</name>
    <dbReference type="NCBI Taxonomy" id="31243"/>
    <lineage>
        <taxon>Eukaryota</taxon>
        <taxon>Metazoa</taxon>
        <taxon>Ecdysozoa</taxon>
        <taxon>Nematoda</taxon>
        <taxon>Chromadorea</taxon>
        <taxon>Rhabditida</taxon>
        <taxon>Tylenchina</taxon>
        <taxon>Tylenchomorpha</taxon>
        <taxon>Tylenchoidea</taxon>
        <taxon>Heteroderidae</taxon>
        <taxon>Heteroderinae</taxon>
        <taxon>Globodera</taxon>
    </lineage>
</organism>
<keyword evidence="3" id="KW-0812">Transmembrane</keyword>
<sequence length="320" mass="36533">MESLNSTSVFEQTPQTTPATSTPVSSSSPESNSVLNLITYFLISGESIIHIVTLAISTLNLMVLTSIQFAVFLQMVLWFFGYFRSSTIHLLFIERLIASVWLEKYESYKKPTFSICWCTFVIALCFINMATNGQSWEATTLNIVTVFVLQFLSLAECVFIVIIGIYSQGQYNQQMGNAHNLNNFLGARYQLAENMKTSRQLFSAFFCNFIGNFLGFFMLLNFMFKWIVVHNSMDIILSSFVAFGSILNAIVETTIITHHPVLKKRFNFLFDKFFRCHGGQVTDAIVQLQLQQQNDGTPAIKKNGKAEFEDHFKMMDELWK</sequence>
<feature type="region of interest" description="Disordered" evidence="2">
    <location>
        <begin position="1"/>
        <end position="31"/>
    </location>
</feature>
<dbReference type="WBParaSite" id="Gr19_v10_g15291.t1">
    <property type="protein sequence ID" value="Gr19_v10_g15291.t1"/>
    <property type="gene ID" value="Gr19_v10_g15291"/>
</dbReference>
<feature type="transmembrane region" description="Helical" evidence="3">
    <location>
        <begin position="201"/>
        <end position="223"/>
    </location>
</feature>
<dbReference type="Pfam" id="PF03125">
    <property type="entry name" value="Sre"/>
    <property type="match status" value="1"/>
</dbReference>
<dbReference type="GO" id="GO:0007606">
    <property type="term" value="P:sensory perception of chemical stimulus"/>
    <property type="evidence" value="ECO:0007669"/>
    <property type="project" value="InterPro"/>
</dbReference>
<keyword evidence="3" id="KW-1133">Transmembrane helix</keyword>
<feature type="transmembrane region" description="Helical" evidence="3">
    <location>
        <begin position="235"/>
        <end position="256"/>
    </location>
</feature>